<reference evidence="4 5" key="1">
    <citation type="submission" date="2015-05" db="EMBL/GenBank/DDBJ databases">
        <title>Genome sequencing and analysis of members of genus Stenotrophomonas.</title>
        <authorList>
            <person name="Patil P.P."/>
            <person name="Midha S."/>
            <person name="Patil P.B."/>
        </authorList>
    </citation>
    <scope>NUCLEOTIDE SEQUENCE [LARGE SCALE GENOMIC DNA]</scope>
    <source>
        <strain evidence="4 5">DSM 24757</strain>
    </source>
</reference>
<dbReference type="STRING" id="336566.ABB30_06505"/>
<comment type="similarity">
    <text evidence="1">Belongs to the esterase D family.</text>
</comment>
<evidence type="ECO:0008006" key="6">
    <source>
        <dbReference type="Google" id="ProtNLM"/>
    </source>
</evidence>
<sequence>MTLASLTASWHRTGLLAGLIIALAGCSSSGRAPATPAPPAVVLEGTHSHHITDPDSGREYPLWVSLPPSYASAPQRHYPVLYTTDAPWSFPLLVGIRNLMGRGNNRFEEFILVGMPPQTGLSLRDSRSRDYTPTDPRQRAGFDPSDYEAPEYGQARAWRDLIAGQVIPLVEATYRTDPARRVYAGHSYGGLFGSYVLLTQPQLFSTYILGSPSLWFDQGEIFRIEQASAAQRAQAGDNALPARVRMYIGGWERPGEEERSYGPDGKDMVGDVKRFADVLQGHGYTGLQVDYRVLQGTDHGSVYPAFITDALVWALPGTAGKYQDDGDAQSP</sequence>
<keyword evidence="5" id="KW-1185">Reference proteome</keyword>
<evidence type="ECO:0000256" key="1">
    <source>
        <dbReference type="ARBA" id="ARBA00005622"/>
    </source>
</evidence>
<dbReference type="EMBL" id="LDJM01000015">
    <property type="protein sequence ID" value="KRG77898.1"/>
    <property type="molecule type" value="Genomic_DNA"/>
</dbReference>
<dbReference type="PANTHER" id="PTHR40841:SF2">
    <property type="entry name" value="SIDEROPHORE-DEGRADING ESTERASE (EUROFUNG)"/>
    <property type="match status" value="1"/>
</dbReference>
<gene>
    <name evidence="4" type="ORF">ABB30_06505</name>
</gene>
<dbReference type="Pfam" id="PF00756">
    <property type="entry name" value="Esterase"/>
    <property type="match status" value="1"/>
</dbReference>
<dbReference type="SUPFAM" id="SSF53474">
    <property type="entry name" value="alpha/beta-Hydrolases"/>
    <property type="match status" value="1"/>
</dbReference>
<accession>A0A0R0DI06</accession>
<protein>
    <recommendedName>
        <fullName evidence="6">Sugar phosphotransferase</fullName>
    </recommendedName>
</protein>
<dbReference type="InterPro" id="IPR029058">
    <property type="entry name" value="AB_hydrolase_fold"/>
</dbReference>
<evidence type="ECO:0000256" key="3">
    <source>
        <dbReference type="SAM" id="MobiDB-lite"/>
    </source>
</evidence>
<dbReference type="InterPro" id="IPR052558">
    <property type="entry name" value="Siderophore_Hydrolase_D"/>
</dbReference>
<dbReference type="RefSeq" id="WP_083489736.1">
    <property type="nucleotide sequence ID" value="NZ_LDJM01000015.1"/>
</dbReference>
<dbReference type="AlphaFoldDB" id="A0A0R0DI06"/>
<evidence type="ECO:0000256" key="2">
    <source>
        <dbReference type="ARBA" id="ARBA00022801"/>
    </source>
</evidence>
<name>A0A0R0DI06_9GAMM</name>
<comment type="caution">
    <text evidence="4">The sequence shown here is derived from an EMBL/GenBank/DDBJ whole genome shotgun (WGS) entry which is preliminary data.</text>
</comment>
<feature type="compositionally biased region" description="Basic and acidic residues" evidence="3">
    <location>
        <begin position="124"/>
        <end position="140"/>
    </location>
</feature>
<proteinExistence type="inferred from homology"/>
<evidence type="ECO:0000313" key="4">
    <source>
        <dbReference type="EMBL" id="KRG77898.1"/>
    </source>
</evidence>
<dbReference type="InterPro" id="IPR000801">
    <property type="entry name" value="Esterase-like"/>
</dbReference>
<dbReference type="OrthoDB" id="6381520at2"/>
<feature type="region of interest" description="Disordered" evidence="3">
    <location>
        <begin position="121"/>
        <end position="147"/>
    </location>
</feature>
<dbReference type="PATRIC" id="fig|336566.3.peg.649"/>
<evidence type="ECO:0000313" key="5">
    <source>
        <dbReference type="Proteomes" id="UP000050956"/>
    </source>
</evidence>
<dbReference type="Gene3D" id="3.40.50.1820">
    <property type="entry name" value="alpha/beta hydrolase"/>
    <property type="match status" value="1"/>
</dbReference>
<dbReference type="PANTHER" id="PTHR40841">
    <property type="entry name" value="SIDEROPHORE TRIACETYLFUSARININE C ESTERASE"/>
    <property type="match status" value="1"/>
</dbReference>
<dbReference type="GO" id="GO:0016788">
    <property type="term" value="F:hydrolase activity, acting on ester bonds"/>
    <property type="evidence" value="ECO:0007669"/>
    <property type="project" value="TreeGrafter"/>
</dbReference>
<organism evidence="4 5">
    <name type="scientific">Stenotrophomonas ginsengisoli</name>
    <dbReference type="NCBI Taxonomy" id="336566"/>
    <lineage>
        <taxon>Bacteria</taxon>
        <taxon>Pseudomonadati</taxon>
        <taxon>Pseudomonadota</taxon>
        <taxon>Gammaproteobacteria</taxon>
        <taxon>Lysobacterales</taxon>
        <taxon>Lysobacteraceae</taxon>
        <taxon>Stenotrophomonas</taxon>
    </lineage>
</organism>
<dbReference type="Proteomes" id="UP000050956">
    <property type="component" value="Unassembled WGS sequence"/>
</dbReference>
<keyword evidence="2" id="KW-0378">Hydrolase</keyword>